<keyword evidence="2" id="KW-1185">Reference proteome</keyword>
<sequence length="232" mass="25910">MNTETQAPVDLTTFSPAQLKAALAKVEAKKEDDRTAYKELVEQTVPKAVFKLCMASEALSNAKTEAFKYFEDILKLKSEVFGIKEKQMTHTFSCEKSEITIGYRINDGWDDTVNAGIAKVEQFIQSLAKDEPTAALVSMVFGLLKKDAKGNLKGSRVLELQKLTKEFNNEEFTDGVDIISKAYKPLKSVWFVDASLINDDGSKTSIPLSLSAVDFSQGYKFEFYNESPIEKE</sequence>
<dbReference type="RefSeq" id="WP_290259979.1">
    <property type="nucleotide sequence ID" value="NZ_JAUFQQ010000003.1"/>
</dbReference>
<name>A0ABV5FS23_9FLAO</name>
<evidence type="ECO:0000313" key="2">
    <source>
        <dbReference type="Proteomes" id="UP001589589"/>
    </source>
</evidence>
<dbReference type="InterPro" id="IPR021505">
    <property type="entry name" value="Phage_B3_Orf6"/>
</dbReference>
<reference evidence="1 2" key="1">
    <citation type="submission" date="2024-09" db="EMBL/GenBank/DDBJ databases">
        <authorList>
            <person name="Sun Q."/>
            <person name="Mori K."/>
        </authorList>
    </citation>
    <scope>NUCLEOTIDE SEQUENCE [LARGE SCALE GENOMIC DNA]</scope>
    <source>
        <strain evidence="1 2">CECT 7908</strain>
    </source>
</reference>
<dbReference type="Pfam" id="PF11363">
    <property type="entry name" value="DUF3164"/>
    <property type="match status" value="1"/>
</dbReference>
<accession>A0ABV5FS23</accession>
<dbReference type="Proteomes" id="UP001589589">
    <property type="component" value="Unassembled WGS sequence"/>
</dbReference>
<evidence type="ECO:0000313" key="1">
    <source>
        <dbReference type="EMBL" id="MFB9065961.1"/>
    </source>
</evidence>
<organism evidence="1 2">
    <name type="scientific">Flavobacterium branchiarum</name>
    <dbReference type="NCBI Taxonomy" id="1114870"/>
    <lineage>
        <taxon>Bacteria</taxon>
        <taxon>Pseudomonadati</taxon>
        <taxon>Bacteroidota</taxon>
        <taxon>Flavobacteriia</taxon>
        <taxon>Flavobacteriales</taxon>
        <taxon>Flavobacteriaceae</taxon>
        <taxon>Flavobacterium</taxon>
    </lineage>
</organism>
<protein>
    <submittedName>
        <fullName evidence="1">DUF3164 family protein</fullName>
    </submittedName>
</protein>
<proteinExistence type="predicted"/>
<comment type="caution">
    <text evidence="1">The sequence shown here is derived from an EMBL/GenBank/DDBJ whole genome shotgun (WGS) entry which is preliminary data.</text>
</comment>
<gene>
    <name evidence="1" type="ORF">ACFFUQ_18235</name>
</gene>
<dbReference type="EMBL" id="JBHMEX010000058">
    <property type="protein sequence ID" value="MFB9065961.1"/>
    <property type="molecule type" value="Genomic_DNA"/>
</dbReference>